<protein>
    <submittedName>
        <fullName evidence="1">Uncharacterized protein</fullName>
    </submittedName>
</protein>
<dbReference type="EMBL" id="VBUT01000003">
    <property type="protein sequence ID" value="TLF79099.1"/>
    <property type="molecule type" value="Genomic_DNA"/>
</dbReference>
<evidence type="ECO:0000313" key="1">
    <source>
        <dbReference type="EMBL" id="TLF79099.1"/>
    </source>
</evidence>
<name>A0A5R8NU45_9NOCA</name>
<reference evidence="1 2" key="1">
    <citation type="submission" date="2019-05" db="EMBL/GenBank/DDBJ databases">
        <title>Genomes sequences of two Nocardia cyriacigeorgica environmental isolates, type strains Nocardia asteroides ATCC 19247 and Nocardia cyriacigeorgica DSM 44484.</title>
        <authorList>
            <person name="Vautrin F."/>
            <person name="Bergeron E."/>
            <person name="Dubost A."/>
            <person name="Abrouk D."/>
            <person name="Rodriguez Nava V."/>
            <person name="Pujic P."/>
        </authorList>
    </citation>
    <scope>NUCLEOTIDE SEQUENCE [LARGE SCALE GENOMIC DNA]</scope>
    <source>
        <strain evidence="1 2">EML 446</strain>
    </source>
</reference>
<dbReference type="RefSeq" id="WP_138447009.1">
    <property type="nucleotide sequence ID" value="NZ_VBUT01000003.1"/>
</dbReference>
<evidence type="ECO:0000313" key="2">
    <source>
        <dbReference type="Proteomes" id="UP000306378"/>
    </source>
</evidence>
<comment type="caution">
    <text evidence="1">The sequence shown here is derived from an EMBL/GenBank/DDBJ whole genome shotgun (WGS) entry which is preliminary data.</text>
</comment>
<accession>A0A5R8NU45</accession>
<dbReference type="AlphaFoldDB" id="A0A5R8NU45"/>
<dbReference type="Proteomes" id="UP000306378">
    <property type="component" value="Unassembled WGS sequence"/>
</dbReference>
<gene>
    <name evidence="1" type="ORF">FEK34_06680</name>
</gene>
<sequence>MSHPPIIDAGPGLNFFSINKERLLIGVLGRLSAPETVQDEIFRKARQDPRFHTAASVWRKLTPGWIDVLSDDETPELAAAVHRITRQSMEQRLQSPKDLGETMVIAHAVVAAEAGDTVTILIDDGPGTRIATAEINRLRRLQAGGRPVGSIRLVGTLTILERAAGGQHIPDKAAMRTTYTRLRHLDDGLPPIEKTNLLRLPPWSSGNTAGQTKS</sequence>
<organism evidence="1 2">
    <name type="scientific">Nocardia cyriacigeorgica</name>
    <dbReference type="NCBI Taxonomy" id="135487"/>
    <lineage>
        <taxon>Bacteria</taxon>
        <taxon>Bacillati</taxon>
        <taxon>Actinomycetota</taxon>
        <taxon>Actinomycetes</taxon>
        <taxon>Mycobacteriales</taxon>
        <taxon>Nocardiaceae</taxon>
        <taxon>Nocardia</taxon>
    </lineage>
</organism>
<proteinExistence type="predicted"/>